<dbReference type="STRING" id="441959.B8M369"/>
<evidence type="ECO:0000313" key="4">
    <source>
        <dbReference type="Proteomes" id="UP000001745"/>
    </source>
</evidence>
<organism evidence="3 4">
    <name type="scientific">Talaromyces stipitatus (strain ATCC 10500 / CBS 375.48 / QM 6759 / NRRL 1006)</name>
    <name type="common">Penicillium stipitatum</name>
    <dbReference type="NCBI Taxonomy" id="441959"/>
    <lineage>
        <taxon>Eukaryota</taxon>
        <taxon>Fungi</taxon>
        <taxon>Dikarya</taxon>
        <taxon>Ascomycota</taxon>
        <taxon>Pezizomycotina</taxon>
        <taxon>Eurotiomycetes</taxon>
        <taxon>Eurotiomycetidae</taxon>
        <taxon>Eurotiales</taxon>
        <taxon>Trichocomaceae</taxon>
        <taxon>Talaromyces</taxon>
        <taxon>Talaromyces sect. Talaromyces</taxon>
    </lineage>
</organism>
<sequence>MVDTEDHTKSPAESAAGDDAGHSGAAKGAAVKDKECQYCHQAFTSSSLGRHLDQYLFKKKPDGIHDVEEIRRIRSSITRRQARTSTKHDSPDVGSHKSQNESPSATTHDPPARPREGPRFLFNTPSWHATGVINNLPESTSQDVAHSSRAPVSHSPGSLDYASRNSKTKDADTVRALELALQEVLDNIKAATATTRPRLSPFDFDVQAETFPALILKLLPPPPTLFSSQPFSTGTSFPLEPPNAGQLDLVRHALKAHIEKWHNEQLALSNAKQTGSRTKNNHANDPQMINAAAQQHDEISSRHVDLAYQNWMVLSPENKKHTWQLELTRAFVRESEKRKDLEAQLNRVQQEAEKFREQNERLASCQWPREFALFPPDTLPLPREAARELHAMDKSYTSPDSSRWDYDQLVAKWKRVVMHDKSMGRVGAPAYRGLEDPPPESTIRPKLNPPNSESHAEFPSFGYVATATSSANNSGQQTSPYDAAPHQSTYSTHQPLKRQRLMNGTSKDVGTASGDNHYKTSPQLANGNGTGWSPASVQSLLASSNPPSSSVPANTNRYGPP</sequence>
<name>B8M369_TALSN</name>
<keyword evidence="4" id="KW-1185">Reference proteome</keyword>
<feature type="coiled-coil region" evidence="1">
    <location>
        <begin position="331"/>
        <end position="365"/>
    </location>
</feature>
<gene>
    <name evidence="3" type="ORF">TSTA_092910</name>
</gene>
<feature type="compositionally biased region" description="Polar residues" evidence="2">
    <location>
        <begin position="466"/>
        <end position="494"/>
    </location>
</feature>
<dbReference type="HOGENOM" id="CLU_014177_4_0_1"/>
<feature type="compositionally biased region" description="Basic and acidic residues" evidence="2">
    <location>
        <begin position="1"/>
        <end position="10"/>
    </location>
</feature>
<dbReference type="OrthoDB" id="3905365at2759"/>
<dbReference type="RefSeq" id="XP_002479008.1">
    <property type="nucleotide sequence ID" value="XM_002478963.1"/>
</dbReference>
<dbReference type="AlphaFoldDB" id="B8M369"/>
<evidence type="ECO:0000256" key="2">
    <source>
        <dbReference type="SAM" id="MobiDB-lite"/>
    </source>
</evidence>
<feature type="compositionally biased region" description="Basic and acidic residues" evidence="2">
    <location>
        <begin position="86"/>
        <end position="99"/>
    </location>
</feature>
<dbReference type="Proteomes" id="UP000001745">
    <property type="component" value="Unassembled WGS sequence"/>
</dbReference>
<evidence type="ECO:0000313" key="3">
    <source>
        <dbReference type="EMBL" id="EED22045.1"/>
    </source>
</evidence>
<proteinExistence type="predicted"/>
<dbReference type="GeneID" id="8099469"/>
<reference evidence="4" key="1">
    <citation type="journal article" date="2015" name="Genome Announc.">
        <title>Genome sequence of the AIDS-associated pathogen Penicillium marneffei (ATCC18224) and its near taxonomic relative Talaromyces stipitatus (ATCC10500).</title>
        <authorList>
            <person name="Nierman W.C."/>
            <person name="Fedorova-Abrams N.D."/>
            <person name="Andrianopoulos A."/>
        </authorList>
    </citation>
    <scope>NUCLEOTIDE SEQUENCE [LARGE SCALE GENOMIC DNA]</scope>
    <source>
        <strain evidence="4">ATCC 10500 / CBS 375.48 / QM 6759 / NRRL 1006</strain>
    </source>
</reference>
<feature type="region of interest" description="Disordered" evidence="2">
    <location>
        <begin position="427"/>
        <end position="561"/>
    </location>
</feature>
<feature type="region of interest" description="Disordered" evidence="2">
    <location>
        <begin position="140"/>
        <end position="170"/>
    </location>
</feature>
<protein>
    <submittedName>
        <fullName evidence="3">Uncharacterized protein</fullName>
    </submittedName>
</protein>
<feature type="compositionally biased region" description="Polar residues" evidence="2">
    <location>
        <begin position="519"/>
        <end position="538"/>
    </location>
</feature>
<keyword evidence="1" id="KW-0175">Coiled coil</keyword>
<feature type="region of interest" description="Disordered" evidence="2">
    <location>
        <begin position="75"/>
        <end position="124"/>
    </location>
</feature>
<accession>B8M369</accession>
<dbReference type="InParanoid" id="B8M369"/>
<dbReference type="eggNOG" id="ENOG502SC6I">
    <property type="taxonomic scope" value="Eukaryota"/>
</dbReference>
<feature type="region of interest" description="Disordered" evidence="2">
    <location>
        <begin position="1"/>
        <end position="32"/>
    </location>
</feature>
<evidence type="ECO:0000256" key="1">
    <source>
        <dbReference type="SAM" id="Coils"/>
    </source>
</evidence>
<feature type="compositionally biased region" description="Low complexity" evidence="2">
    <location>
        <begin position="539"/>
        <end position="554"/>
    </location>
</feature>
<dbReference type="VEuPathDB" id="FungiDB:TSTA_092910"/>
<feature type="compositionally biased region" description="Low complexity" evidence="2">
    <location>
        <begin position="12"/>
        <end position="29"/>
    </location>
</feature>
<dbReference type="PhylomeDB" id="B8M369"/>
<dbReference type="OMA" id="AWKVTCA"/>
<dbReference type="EMBL" id="EQ962653">
    <property type="protein sequence ID" value="EED22045.1"/>
    <property type="molecule type" value="Genomic_DNA"/>
</dbReference>